<dbReference type="PROSITE" id="PS51725">
    <property type="entry name" value="ABM"/>
    <property type="match status" value="1"/>
</dbReference>
<keyword evidence="2" id="KW-0503">Monooxygenase</keyword>
<dbReference type="Proteomes" id="UP000054375">
    <property type="component" value="Unassembled WGS sequence"/>
</dbReference>
<reference evidence="2 3" key="1">
    <citation type="submission" date="2015-10" db="EMBL/GenBank/DDBJ databases">
        <title>Draft genome sequence of Streptomyces griseorubiginosus DSM 40469, type strain for the species Streptomyces griseorubiginosus.</title>
        <authorList>
            <person name="Ruckert C."/>
            <person name="Winkler A."/>
            <person name="Kalinowski J."/>
            <person name="Kampfer P."/>
            <person name="Glaeser S."/>
        </authorList>
    </citation>
    <scope>NUCLEOTIDE SEQUENCE [LARGE SCALE GENOMIC DNA]</scope>
    <source>
        <strain evidence="2 3">DSM 40469</strain>
    </source>
</reference>
<dbReference type="InterPro" id="IPR007138">
    <property type="entry name" value="ABM_dom"/>
</dbReference>
<organism evidence="2 3">
    <name type="scientific">Streptomyces griseorubiginosus</name>
    <dbReference type="NCBI Taxonomy" id="67304"/>
    <lineage>
        <taxon>Bacteria</taxon>
        <taxon>Bacillati</taxon>
        <taxon>Actinomycetota</taxon>
        <taxon>Actinomycetes</taxon>
        <taxon>Kitasatosporales</taxon>
        <taxon>Streptomycetaceae</taxon>
        <taxon>Streptomyces</taxon>
    </lineage>
</organism>
<protein>
    <submittedName>
        <fullName evidence="2">Antibiotic biosynthesis monooxygenase</fullName>
    </submittedName>
</protein>
<accession>A0A101RQ25</accession>
<dbReference type="AlphaFoldDB" id="A0A101RQ25"/>
<gene>
    <name evidence="2" type="ORF">AQJ54_39525</name>
</gene>
<sequence length="123" mass="13265">MPKFTELDLHVALADQLEEGGGPVILVNLLCVAPEDVDQLLLAWSTDAAALKNQPGFISTQLYRGIAGSSAFLNYAVWESTDHYRAARLDDSARAAARELYPASLVATPHLFRKQAVPGICVA</sequence>
<dbReference type="RefSeq" id="WP_062246005.1">
    <property type="nucleotide sequence ID" value="NZ_JBPJFL010000003.1"/>
</dbReference>
<keyword evidence="2" id="KW-0560">Oxidoreductase</keyword>
<proteinExistence type="predicted"/>
<comment type="caution">
    <text evidence="2">The sequence shown here is derived from an EMBL/GenBank/DDBJ whole genome shotgun (WGS) entry which is preliminary data.</text>
</comment>
<dbReference type="Pfam" id="PF03992">
    <property type="entry name" value="ABM"/>
    <property type="match status" value="1"/>
</dbReference>
<dbReference type="SUPFAM" id="SSF54909">
    <property type="entry name" value="Dimeric alpha+beta barrel"/>
    <property type="match status" value="1"/>
</dbReference>
<feature type="domain" description="ABM" evidence="1">
    <location>
        <begin position="24"/>
        <end position="112"/>
    </location>
</feature>
<name>A0A101RQ25_9ACTN</name>
<dbReference type="InterPro" id="IPR011008">
    <property type="entry name" value="Dimeric_a/b-barrel"/>
</dbReference>
<keyword evidence="3" id="KW-1185">Reference proteome</keyword>
<evidence type="ECO:0000313" key="3">
    <source>
        <dbReference type="Proteomes" id="UP000054375"/>
    </source>
</evidence>
<dbReference type="Gene3D" id="3.30.70.100">
    <property type="match status" value="1"/>
</dbReference>
<dbReference type="GO" id="GO:0004497">
    <property type="term" value="F:monooxygenase activity"/>
    <property type="evidence" value="ECO:0007669"/>
    <property type="project" value="UniProtKB-KW"/>
</dbReference>
<evidence type="ECO:0000313" key="2">
    <source>
        <dbReference type="EMBL" id="KUN59530.1"/>
    </source>
</evidence>
<evidence type="ECO:0000259" key="1">
    <source>
        <dbReference type="PROSITE" id="PS51725"/>
    </source>
</evidence>
<dbReference type="EMBL" id="LMWV01000036">
    <property type="protein sequence ID" value="KUN59530.1"/>
    <property type="molecule type" value="Genomic_DNA"/>
</dbReference>